<keyword evidence="3" id="KW-1185">Reference proteome</keyword>
<accession>A0ABX3VR90</accession>
<dbReference type="RefSeq" id="WP_085093519.1">
    <property type="nucleotide sequence ID" value="NZ_LQPK01000006.1"/>
</dbReference>
<protein>
    <recommendedName>
        <fullName evidence="4">TetR family transcriptional regulator</fullName>
    </recommendedName>
</protein>
<proteinExistence type="predicted"/>
<dbReference type="EMBL" id="LQPK01000006">
    <property type="protein sequence ID" value="ORW32720.1"/>
    <property type="molecule type" value="Genomic_DNA"/>
</dbReference>
<evidence type="ECO:0000256" key="1">
    <source>
        <dbReference type="SAM" id="MobiDB-lite"/>
    </source>
</evidence>
<feature type="region of interest" description="Disordered" evidence="1">
    <location>
        <begin position="1"/>
        <end position="63"/>
    </location>
</feature>
<evidence type="ECO:0000313" key="2">
    <source>
        <dbReference type="EMBL" id="ORW32720.1"/>
    </source>
</evidence>
<evidence type="ECO:0000313" key="3">
    <source>
        <dbReference type="Proteomes" id="UP000193801"/>
    </source>
</evidence>
<reference evidence="2 3" key="1">
    <citation type="journal article" date="2015" name="Emerg. Microbes Infect.">
        <title>Characterization of 17 strains belonging to the Mycobacterium simiae complex and description of Mycobacterium paraense sp. nov.</title>
        <authorList>
            <person name="Fusco da Costa A.R."/>
            <person name="Fedrizzi T."/>
            <person name="Lopes M.L."/>
            <person name="Pecorari M."/>
            <person name="Oliveira da Costa W.L."/>
            <person name="Giacobazzi E."/>
            <person name="da Costa Bahia J.R."/>
            <person name="De Sanctis V."/>
            <person name="Batista Lima K.V."/>
            <person name="Bertorelli R."/>
            <person name="Grottola A."/>
            <person name="Fabio A."/>
            <person name="Mariottini A."/>
            <person name="Ferretti P."/>
            <person name="Di Leva F."/>
            <person name="Fregni Serpini G."/>
            <person name="Tagliazucchi S."/>
            <person name="Rumpianesi F."/>
            <person name="Jousson O."/>
            <person name="Segata N."/>
            <person name="Tortoli E."/>
        </authorList>
    </citation>
    <scope>NUCLEOTIDE SEQUENCE [LARGE SCALE GENOMIC DNA]</scope>
    <source>
        <strain evidence="2 3">FI-07156</strain>
    </source>
</reference>
<dbReference type="InterPro" id="IPR049675">
    <property type="entry name" value="QatB"/>
</dbReference>
<evidence type="ECO:0008006" key="4">
    <source>
        <dbReference type="Google" id="ProtNLM"/>
    </source>
</evidence>
<feature type="compositionally biased region" description="Pro residues" evidence="1">
    <location>
        <begin position="44"/>
        <end position="62"/>
    </location>
</feature>
<dbReference type="NCBIfam" id="NF041924">
    <property type="entry name" value="QatB"/>
    <property type="match status" value="1"/>
</dbReference>
<organism evidence="2 3">
    <name type="scientific">Mycobacterium paraense</name>
    <dbReference type="NCBI Taxonomy" id="767916"/>
    <lineage>
        <taxon>Bacteria</taxon>
        <taxon>Bacillati</taxon>
        <taxon>Actinomycetota</taxon>
        <taxon>Actinomycetes</taxon>
        <taxon>Mycobacteriales</taxon>
        <taxon>Mycobacteriaceae</taxon>
        <taxon>Mycobacterium</taxon>
        <taxon>Mycobacterium simiae complex</taxon>
    </lineage>
</organism>
<dbReference type="Proteomes" id="UP000193801">
    <property type="component" value="Unassembled WGS sequence"/>
</dbReference>
<gene>
    <name evidence="2" type="ORF">AWB91_09505</name>
</gene>
<name>A0ABX3VR90_9MYCO</name>
<comment type="caution">
    <text evidence="2">The sequence shown here is derived from an EMBL/GenBank/DDBJ whole genome shotgun (WGS) entry which is preliminary data.</text>
</comment>
<sequence length="292" mass="30250">MGMSKAFSGQGGNTPLVPSWLDDDSAPAAISVPDGSAANTIDSQPPPEPATAPSYRPLPPIADPTRFSAARNNFSRFASSGGRDRRNLGRAIAHYVGSSAGGARSAATRMGSSRGASGRLLGFLTDSATRGAAAALRALNLGALAGRPIEEVFIGLVDYVCPDGGSIDEGIARAAFIETIADLASVGIVDLDGLTASQIQTVFEMYATHAIEARICNDIGANAVTLPADSRAAARVQAQLHDFIRRGVADALTALQPTIATLTPDQVLGFVGQIYEHAFQILQLMGDEEAET</sequence>